<dbReference type="Proteomes" id="UP001054945">
    <property type="component" value="Unassembled WGS sequence"/>
</dbReference>
<feature type="region of interest" description="Disordered" evidence="1">
    <location>
        <begin position="65"/>
        <end position="90"/>
    </location>
</feature>
<dbReference type="AlphaFoldDB" id="A0AAV4XQ32"/>
<reference evidence="2 3" key="1">
    <citation type="submission" date="2021-06" db="EMBL/GenBank/DDBJ databases">
        <title>Caerostris extrusa draft genome.</title>
        <authorList>
            <person name="Kono N."/>
            <person name="Arakawa K."/>
        </authorList>
    </citation>
    <scope>NUCLEOTIDE SEQUENCE [LARGE SCALE GENOMIC DNA]</scope>
</reference>
<proteinExistence type="predicted"/>
<organism evidence="2 3">
    <name type="scientific">Caerostris extrusa</name>
    <name type="common">Bark spider</name>
    <name type="synonym">Caerostris bankana</name>
    <dbReference type="NCBI Taxonomy" id="172846"/>
    <lineage>
        <taxon>Eukaryota</taxon>
        <taxon>Metazoa</taxon>
        <taxon>Ecdysozoa</taxon>
        <taxon>Arthropoda</taxon>
        <taxon>Chelicerata</taxon>
        <taxon>Arachnida</taxon>
        <taxon>Araneae</taxon>
        <taxon>Araneomorphae</taxon>
        <taxon>Entelegynae</taxon>
        <taxon>Araneoidea</taxon>
        <taxon>Araneidae</taxon>
        <taxon>Caerostris</taxon>
    </lineage>
</organism>
<name>A0AAV4XQ32_CAEEX</name>
<dbReference type="EMBL" id="BPLR01018093">
    <property type="protein sequence ID" value="GIY96834.1"/>
    <property type="molecule type" value="Genomic_DNA"/>
</dbReference>
<accession>A0AAV4XQ32</accession>
<gene>
    <name evidence="2" type="ORF">CEXT_159061</name>
</gene>
<sequence>MYKKFKITESFNVYQKIIIKESLDTYIKRSESLDTYIKRSESLDRVGYLRASDSPLLLEEVRPSKWRSTERNGNGHSGVNRADPQLPQPALDSSELKMGIYPKCMVTVLVTTLCPHTMAPK</sequence>
<evidence type="ECO:0000313" key="2">
    <source>
        <dbReference type="EMBL" id="GIY96834.1"/>
    </source>
</evidence>
<keyword evidence="3" id="KW-1185">Reference proteome</keyword>
<comment type="caution">
    <text evidence="2">The sequence shown here is derived from an EMBL/GenBank/DDBJ whole genome shotgun (WGS) entry which is preliminary data.</text>
</comment>
<protein>
    <submittedName>
        <fullName evidence="2">Uncharacterized protein</fullName>
    </submittedName>
</protein>
<evidence type="ECO:0000256" key="1">
    <source>
        <dbReference type="SAM" id="MobiDB-lite"/>
    </source>
</evidence>
<evidence type="ECO:0000313" key="3">
    <source>
        <dbReference type="Proteomes" id="UP001054945"/>
    </source>
</evidence>